<keyword evidence="4 9" id="KW-0963">Cytoplasm</keyword>
<dbReference type="EMBL" id="AP012051">
    <property type="protein sequence ID" value="BAL80130.1"/>
    <property type="molecule type" value="Genomic_DNA"/>
</dbReference>
<evidence type="ECO:0000256" key="5">
    <source>
        <dbReference type="ARBA" id="ARBA00022705"/>
    </source>
</evidence>
<dbReference type="OrthoDB" id="9795626at2"/>
<dbReference type="Proteomes" id="UP000004793">
    <property type="component" value="Chromosome"/>
</dbReference>
<dbReference type="InterPro" id="IPR003395">
    <property type="entry name" value="RecF/RecN/SMC_N"/>
</dbReference>
<dbReference type="SMART" id="SM00382">
    <property type="entry name" value="AAA"/>
    <property type="match status" value="1"/>
</dbReference>
<dbReference type="AlphaFoldDB" id="A0A7U6GCY2"/>
<dbReference type="GO" id="GO:0009432">
    <property type="term" value="P:SOS response"/>
    <property type="evidence" value="ECO:0007669"/>
    <property type="project" value="UniProtKB-UniRule"/>
</dbReference>
<evidence type="ECO:0000256" key="1">
    <source>
        <dbReference type="ARBA" id="ARBA00004496"/>
    </source>
</evidence>
<dbReference type="Pfam" id="PF02463">
    <property type="entry name" value="SMC_N"/>
    <property type="match status" value="1"/>
</dbReference>
<evidence type="ECO:0000259" key="11">
    <source>
        <dbReference type="SMART" id="SM00382"/>
    </source>
</evidence>
<accession>A0A7U6GCY2</accession>
<evidence type="ECO:0000313" key="13">
    <source>
        <dbReference type="Proteomes" id="UP000004793"/>
    </source>
</evidence>
<dbReference type="RefSeq" id="WP_014452541.1">
    <property type="nucleotide sequence ID" value="NC_017096.1"/>
</dbReference>
<comment type="subcellular location">
    <subcellularLocation>
        <location evidence="1 9 10">Cytoplasm</location>
    </subcellularLocation>
</comment>
<dbReference type="GO" id="GO:0000731">
    <property type="term" value="P:DNA synthesis involved in DNA repair"/>
    <property type="evidence" value="ECO:0007669"/>
    <property type="project" value="TreeGrafter"/>
</dbReference>
<keyword evidence="8 9" id="KW-0238">DNA-binding</keyword>
<evidence type="ECO:0000256" key="7">
    <source>
        <dbReference type="ARBA" id="ARBA00022840"/>
    </source>
</evidence>
<dbReference type="GO" id="GO:0005524">
    <property type="term" value="F:ATP binding"/>
    <property type="evidence" value="ECO:0007669"/>
    <property type="project" value="UniProtKB-UniRule"/>
</dbReference>
<keyword evidence="5 9" id="KW-0235">DNA replication</keyword>
<evidence type="ECO:0000256" key="2">
    <source>
        <dbReference type="ARBA" id="ARBA00008016"/>
    </source>
</evidence>
<evidence type="ECO:0000256" key="4">
    <source>
        <dbReference type="ARBA" id="ARBA00022490"/>
    </source>
</evidence>
<evidence type="ECO:0000256" key="10">
    <source>
        <dbReference type="RuleBase" id="RU000578"/>
    </source>
</evidence>
<sequence length="357" mass="41455">MIIESLLLQNFRRFKEERFNFDSGFNIIIGKNGSGKTTLLEAIYLLSTGKSFVTNAVQNCVNVNDDYFFIEGIFNKVSGADANPNTLSILFSRDKKIVHLNKRKVKALSEIIGKFPVIVTDYALVELVKDGPSKRRDFINHVLTFTDEDYYKNVLRYYSFLERRNEYLKNGNFTMDLLIFLSQEIYDYGRKIREKREKIINDFNERIRNIFYTIFEKESNLTIIYRPSKLEKLLDTDSLTDEVNKKRTLYGIHLDEIEIFDGEINLREFASLGEAYSIGFILKLIESELIERYKGTAPILLLDDFFSHLDEVKRDKILNYIKNNQVILTSVSIDDVSKKILDSANIITLENGSNGNN</sequence>
<evidence type="ECO:0000256" key="8">
    <source>
        <dbReference type="ARBA" id="ARBA00023125"/>
    </source>
</evidence>
<keyword evidence="6 9" id="KW-0547">Nucleotide-binding</keyword>
<name>A0A7U6GCY2_CALEA</name>
<dbReference type="InterPro" id="IPR027417">
    <property type="entry name" value="P-loop_NTPase"/>
</dbReference>
<evidence type="ECO:0000256" key="9">
    <source>
        <dbReference type="HAMAP-Rule" id="MF_00365"/>
    </source>
</evidence>
<comment type="function">
    <text evidence="9 10">The RecF protein is involved in DNA metabolism; it is required for DNA replication and normal SOS inducibility. RecF binds preferentially to single-stranded, linear DNA. It also seems to bind ATP.</text>
</comment>
<dbReference type="NCBIfam" id="TIGR00611">
    <property type="entry name" value="recf"/>
    <property type="match status" value="1"/>
</dbReference>
<dbReference type="PROSITE" id="PS00618">
    <property type="entry name" value="RECF_2"/>
    <property type="match status" value="1"/>
</dbReference>
<dbReference type="InterPro" id="IPR042174">
    <property type="entry name" value="RecF_2"/>
</dbReference>
<comment type="similarity">
    <text evidence="2 9 10">Belongs to the RecF family.</text>
</comment>
<dbReference type="PANTHER" id="PTHR32182:SF0">
    <property type="entry name" value="DNA REPLICATION AND REPAIR PROTEIN RECF"/>
    <property type="match status" value="1"/>
</dbReference>
<dbReference type="InterPro" id="IPR018078">
    <property type="entry name" value="DNA-binding_RecF_CS"/>
</dbReference>
<reference evidence="12 13" key="1">
    <citation type="submission" date="2011-01" db="EMBL/GenBank/DDBJ databases">
        <title>Whole genome sequence of Caldisericum exile AZM16c01.</title>
        <authorList>
            <person name="Narita-Yamada S."/>
            <person name="Kawakoshi A."/>
            <person name="Nakamura S."/>
            <person name="Sasagawa M."/>
            <person name="Fukada J."/>
            <person name="Sekine M."/>
            <person name="Kato Y."/>
            <person name="Fukai R."/>
            <person name="Sasaki K."/>
            <person name="Hanamaki A."/>
            <person name="Narita H."/>
            <person name="Konno Y."/>
            <person name="Mori K."/>
            <person name="Yamazaki S."/>
            <person name="Suzuki K."/>
            <person name="Fujita N."/>
        </authorList>
    </citation>
    <scope>NUCLEOTIDE SEQUENCE [LARGE SCALE GENOMIC DNA]</scope>
    <source>
        <strain evidence="13">DSM 21853 / NBRC 104410 / AZM16c01</strain>
    </source>
</reference>
<dbReference type="InterPro" id="IPR003593">
    <property type="entry name" value="AAA+_ATPase"/>
</dbReference>
<evidence type="ECO:0000313" key="12">
    <source>
        <dbReference type="EMBL" id="BAL80130.1"/>
    </source>
</evidence>
<protein>
    <recommendedName>
        <fullName evidence="3 9">DNA replication and repair protein RecF</fullName>
    </recommendedName>
</protein>
<dbReference type="GO" id="GO:0003697">
    <property type="term" value="F:single-stranded DNA binding"/>
    <property type="evidence" value="ECO:0007669"/>
    <property type="project" value="UniProtKB-UniRule"/>
</dbReference>
<keyword evidence="7 9" id="KW-0067">ATP-binding</keyword>
<gene>
    <name evidence="9 12" type="primary">recF</name>
    <name evidence="12" type="ordered locus">CSE_00040</name>
</gene>
<dbReference type="Gene3D" id="3.40.50.300">
    <property type="entry name" value="P-loop containing nucleotide triphosphate hydrolases"/>
    <property type="match status" value="1"/>
</dbReference>
<dbReference type="GO" id="GO:0006302">
    <property type="term" value="P:double-strand break repair"/>
    <property type="evidence" value="ECO:0007669"/>
    <property type="project" value="TreeGrafter"/>
</dbReference>
<dbReference type="Gene3D" id="1.20.1050.90">
    <property type="entry name" value="RecF/RecN/SMC, N-terminal domain"/>
    <property type="match status" value="1"/>
</dbReference>
<feature type="binding site" evidence="9">
    <location>
        <begin position="30"/>
        <end position="37"/>
    </location>
    <ligand>
        <name>ATP</name>
        <dbReference type="ChEBI" id="CHEBI:30616"/>
    </ligand>
</feature>
<keyword evidence="9 10" id="KW-0234">DNA repair</keyword>
<keyword evidence="9 10" id="KW-0227">DNA damage</keyword>
<dbReference type="SUPFAM" id="SSF52540">
    <property type="entry name" value="P-loop containing nucleoside triphosphate hydrolases"/>
    <property type="match status" value="1"/>
</dbReference>
<dbReference type="HAMAP" id="MF_00365">
    <property type="entry name" value="RecF"/>
    <property type="match status" value="1"/>
</dbReference>
<evidence type="ECO:0000256" key="6">
    <source>
        <dbReference type="ARBA" id="ARBA00022741"/>
    </source>
</evidence>
<dbReference type="KEGG" id="cex:CSE_00040"/>
<dbReference type="PANTHER" id="PTHR32182">
    <property type="entry name" value="DNA REPLICATION AND REPAIR PROTEIN RECF"/>
    <property type="match status" value="1"/>
</dbReference>
<dbReference type="GO" id="GO:0005737">
    <property type="term" value="C:cytoplasm"/>
    <property type="evidence" value="ECO:0007669"/>
    <property type="project" value="UniProtKB-SubCell"/>
</dbReference>
<dbReference type="GO" id="GO:0006260">
    <property type="term" value="P:DNA replication"/>
    <property type="evidence" value="ECO:0007669"/>
    <property type="project" value="UniProtKB-UniRule"/>
</dbReference>
<organism evidence="12 13">
    <name type="scientific">Caldisericum exile (strain DSM 21853 / NBRC 104410 / AZM16c01)</name>
    <dbReference type="NCBI Taxonomy" id="511051"/>
    <lineage>
        <taxon>Bacteria</taxon>
        <taxon>Pseudomonadati</taxon>
        <taxon>Caldisericota/Cryosericota group</taxon>
        <taxon>Caldisericota</taxon>
        <taxon>Caldisericia</taxon>
        <taxon>Caldisericales</taxon>
        <taxon>Caldisericaceae</taxon>
        <taxon>Caldisericum</taxon>
    </lineage>
</organism>
<proteinExistence type="inferred from homology"/>
<dbReference type="InterPro" id="IPR001238">
    <property type="entry name" value="DNA-binding_RecF"/>
</dbReference>
<evidence type="ECO:0000256" key="3">
    <source>
        <dbReference type="ARBA" id="ARBA00020170"/>
    </source>
</evidence>
<keyword evidence="13" id="KW-1185">Reference proteome</keyword>
<feature type="domain" description="AAA+ ATPase" evidence="11">
    <location>
        <begin position="22"/>
        <end position="351"/>
    </location>
</feature>
<keyword evidence="9 10" id="KW-0742">SOS response</keyword>